<organism evidence="1 2">
    <name type="scientific">Brevibacterium aurantiacum</name>
    <dbReference type="NCBI Taxonomy" id="273384"/>
    <lineage>
        <taxon>Bacteria</taxon>
        <taxon>Bacillati</taxon>
        <taxon>Actinomycetota</taxon>
        <taxon>Actinomycetes</taxon>
        <taxon>Micrococcales</taxon>
        <taxon>Brevibacteriaceae</taxon>
        <taxon>Brevibacterium</taxon>
    </lineage>
</organism>
<evidence type="ECO:0000313" key="1">
    <source>
        <dbReference type="EMBL" id="SMY02524.1"/>
    </source>
</evidence>
<evidence type="ECO:0000313" key="2">
    <source>
        <dbReference type="Proteomes" id="UP000234289"/>
    </source>
</evidence>
<protein>
    <submittedName>
        <fullName evidence="1">Uncharacterized protein</fullName>
    </submittedName>
</protein>
<accession>A0A2H1KSJ7</accession>
<reference evidence="2" key="1">
    <citation type="submission" date="2017-03" db="EMBL/GenBank/DDBJ databases">
        <authorList>
            <person name="Monnet C."/>
        </authorList>
    </citation>
    <scope>NUCLEOTIDE SEQUENCE [LARGE SCALE GENOMIC DNA]</scope>
    <source>
        <strain evidence="2">CNRZ 920</strain>
    </source>
</reference>
<proteinExistence type="predicted"/>
<name>A0A2H1KSJ7_BREAU</name>
<dbReference type="EMBL" id="FXZG01000037">
    <property type="protein sequence ID" value="SMY02524.1"/>
    <property type="molecule type" value="Genomic_DNA"/>
</dbReference>
<dbReference type="Proteomes" id="UP000234289">
    <property type="component" value="Unassembled WGS sequence"/>
</dbReference>
<dbReference type="AlphaFoldDB" id="A0A2H1KSJ7"/>
<gene>
    <name evidence="1" type="ORF">BAUR920_03536</name>
</gene>
<sequence>MNNTAFEDPAKTDLRAACEVAIDKAGYQIVSRRVKIPLPPGLSGNLRGDLQSLDGQDNRTFYFVRPSPGDILPKWLANYARASHDLRVGGMYVVVDSYSSSFKKSCAASGAGLLLLSDDNEFDMVLTWDEQDPSKVEAELARQLSELRRAMERKLKLQTEVIEHRHRNVTSLVSDMKSESANSYLKRIEVEYKNVEDWGLEISVKLDSVTNANAAKSIPEIENLIDCGPLLLDEE</sequence>
<dbReference type="RefSeq" id="WP_145998279.1">
    <property type="nucleotide sequence ID" value="NZ_FXZG01000037.1"/>
</dbReference>